<sequence length="61" mass="7089">MQENKRGSGRDCEKSGWRQYLYIGKPHDLLQAETIVILLDMRTLHVETGKTDKACDPDRDR</sequence>
<comment type="caution">
    <text evidence="1">The sequence shown here is derived from an EMBL/GenBank/DDBJ whole genome shotgun (WGS) entry which is preliminary data.</text>
</comment>
<organism evidence="1 2">
    <name type="scientific">Agrobacterium genomosp. 2 str. CFBP 5494</name>
    <dbReference type="NCBI Taxonomy" id="1183436"/>
    <lineage>
        <taxon>Bacteria</taxon>
        <taxon>Pseudomonadati</taxon>
        <taxon>Pseudomonadota</taxon>
        <taxon>Alphaproteobacteria</taxon>
        <taxon>Hyphomicrobiales</taxon>
        <taxon>Rhizobiaceae</taxon>
        <taxon>Rhizobium/Agrobacterium group</taxon>
        <taxon>Agrobacterium</taxon>
        <taxon>Agrobacterium tumefaciens complex</taxon>
    </lineage>
</organism>
<dbReference type="EMBL" id="FBVY01000038">
    <property type="protein sequence ID" value="CUX00650.1"/>
    <property type="molecule type" value="Genomic_DNA"/>
</dbReference>
<reference evidence="1 2" key="1">
    <citation type="submission" date="2016-01" db="EMBL/GenBank/DDBJ databases">
        <authorList>
            <person name="Regsiter A."/>
            <person name="william w."/>
        </authorList>
    </citation>
    <scope>NUCLEOTIDE SEQUENCE [LARGE SCALE GENOMIC DNA]</scope>
    <source>
        <strain evidence="1 2">CFBP 5494</strain>
    </source>
</reference>
<evidence type="ECO:0000313" key="1">
    <source>
        <dbReference type="EMBL" id="CUX00650.1"/>
    </source>
</evidence>
<accession>A0A9W5F521</accession>
<dbReference type="AlphaFoldDB" id="A0A9W5F521"/>
<dbReference type="Proteomes" id="UP000191933">
    <property type="component" value="Unassembled WGS sequence"/>
</dbReference>
<evidence type="ECO:0000313" key="2">
    <source>
        <dbReference type="Proteomes" id="UP000191933"/>
    </source>
</evidence>
<proteinExistence type="predicted"/>
<protein>
    <submittedName>
        <fullName evidence="1">Uncharacterized protein</fullName>
    </submittedName>
</protein>
<name>A0A9W5F521_9HYPH</name>
<gene>
    <name evidence="1" type="ORF">AGR2A_Lc90074</name>
</gene>
<keyword evidence="2" id="KW-1185">Reference proteome</keyword>